<evidence type="ECO:0008006" key="5">
    <source>
        <dbReference type="Google" id="ProtNLM"/>
    </source>
</evidence>
<organism evidence="3 4">
    <name type="scientific">Leptomonas seymouri</name>
    <dbReference type="NCBI Taxonomy" id="5684"/>
    <lineage>
        <taxon>Eukaryota</taxon>
        <taxon>Discoba</taxon>
        <taxon>Euglenozoa</taxon>
        <taxon>Kinetoplastea</taxon>
        <taxon>Metakinetoplastina</taxon>
        <taxon>Trypanosomatida</taxon>
        <taxon>Trypanosomatidae</taxon>
        <taxon>Leishmaniinae</taxon>
        <taxon>Leptomonas</taxon>
    </lineage>
</organism>
<evidence type="ECO:0000256" key="1">
    <source>
        <dbReference type="ARBA" id="ARBA00022737"/>
    </source>
</evidence>
<keyword evidence="1" id="KW-0677">Repeat</keyword>
<sequence length="1301" mass="139465">MKATSGAMPGADGMGDKYEQLLAKIDWRSPHPPKGYQYGAGRGAKGFVTTAELTTVGARGAKMTREENDFFAAMERMEESRRAPQKNKGMGGGVGDTKKLSNASTSSSGADATVKVKLSLEDLAALEIPPAGASAKTDAPANRVATTADPTPTAAASDSTASTSATAPRATPLVLRSARTEEGDAAEEHIFADERVLTPYDVLKGKASAAQAGLHNVLSMGSTEEQTTWITHARAYREMGMTRRAHQTLVEGCAITGKKGKRIWEERLRYVSHDNLAGRRRLLEEATNACPGEEELWTQLLDVVPPLERVPCLQRAVLACSSSEHLWLRLVQLVPSVQDQRVLLQKALQHTPHLPLLWARLARLESYKTGKEMFQAAAARFPSLALIIEAAKYVEWYALSRWAHPRDPEAREQAGQRSFHMPAAPSGAGDAPNCSYNGNEALRFVSALRTADGEVGDLVRTAQANYLHLAEAGSRHAWLSMALSLLHSEDKEVAHPETEAEERSKEVTGRSTAPACTANAYVCTAAHMFLSVVDPNNRGLSAKAVPTTWRSDLSALFPAEAVAQHEVQCALWYTWVLLQRRYLDDAAKKGNAIVSASEASSPTTLFPSATAVSKASAKESLATLEAALLSAPSAAVQTELPWLLRRISGEVGTEEQNVLNAKSSASAGIMQKAAEEEEEEEELGRLATSAVAKPTPSVSSSPVMHNEHLPSAFVVTVAATLGLTAHATTVVVASASSSTATALKHQLGVFLETVLVDVPLTLSESLYRRGCYAAALAVIDVMLQSGSPASTSDGVLDDTATVPPPPTESTVPADEPLTLLLSDLRLHVARAKFLVAMGDNAAADQCLLEAIHAASSNRNNISHALQEETWVKFAVLRRSEGQPIESVLQDALRQCPHSWRLWIMLLEERRRDIGAHQQRLSASLSIAKLPDSSAAPRLTSAEMLRMDETLAREVHEIRAQCKKAVSVDHCRTVAAVWVFAAQRIEAELLQNLPAARALLTDAASACAAGVYSTRSQLLARALSPQELERQASALAQIGVAQAKLEAQYGTPGQALATVQEVLQRLPKTRDGTIAMTLDDAVGELLSLFISLEPPASRGRAAAQVMRQWKSREPLALCAVAQLYYTAGQYARALDQALKAVQASKGRCGDAVGLLWRMADQQVMLPFVQQQLHGSKVDDADEDGGAAKENVAVTGDAPSEDVTPEMVQQWVLSVMVSCAACGVASEAKRVSAPLASLTSVAASAELLVPESGPLWTTVAMMEDPTNVTIRGYRRTVVEMLREVANRIDLKGHGSVAAAPLRL</sequence>
<protein>
    <recommendedName>
        <fullName evidence="5">PRP1 splicing factor N-terminal domain-containing protein</fullName>
    </recommendedName>
</protein>
<feature type="region of interest" description="Disordered" evidence="2">
    <location>
        <begin position="408"/>
        <end position="432"/>
    </location>
</feature>
<dbReference type="OMA" id="KRIWEER"/>
<dbReference type="GO" id="GO:0071013">
    <property type="term" value="C:catalytic step 2 spliceosome"/>
    <property type="evidence" value="ECO:0007669"/>
    <property type="project" value="TreeGrafter"/>
</dbReference>
<dbReference type="EMBL" id="LJSK01000142">
    <property type="protein sequence ID" value="KPI86216.1"/>
    <property type="molecule type" value="Genomic_DNA"/>
</dbReference>
<evidence type="ECO:0000313" key="3">
    <source>
        <dbReference type="EMBL" id="KPI86216.1"/>
    </source>
</evidence>
<feature type="compositionally biased region" description="Low complexity" evidence="2">
    <location>
        <begin position="145"/>
        <end position="172"/>
    </location>
</feature>
<feature type="region of interest" description="Disordered" evidence="2">
    <location>
        <begin position="77"/>
        <end position="111"/>
    </location>
</feature>
<dbReference type="VEuPathDB" id="TriTrypDB:Lsey_0142_0140"/>
<feature type="region of interest" description="Disordered" evidence="2">
    <location>
        <begin position="131"/>
        <end position="173"/>
    </location>
</feature>
<dbReference type="InterPro" id="IPR045075">
    <property type="entry name" value="Syf1-like"/>
</dbReference>
<dbReference type="PANTHER" id="PTHR11246">
    <property type="entry name" value="PRE-MRNA SPLICING FACTOR"/>
    <property type="match status" value="1"/>
</dbReference>
<feature type="region of interest" description="Disordered" evidence="2">
    <location>
        <begin position="677"/>
        <end position="703"/>
    </location>
</feature>
<proteinExistence type="predicted"/>
<dbReference type="InterPro" id="IPR011990">
    <property type="entry name" value="TPR-like_helical_dom_sf"/>
</dbReference>
<dbReference type="PANTHER" id="PTHR11246:SF1">
    <property type="entry name" value="PRE-MRNA-PROCESSING FACTOR 6"/>
    <property type="match status" value="1"/>
</dbReference>
<dbReference type="GO" id="GO:0046540">
    <property type="term" value="C:U4/U6 x U5 tri-snRNP complex"/>
    <property type="evidence" value="ECO:0007669"/>
    <property type="project" value="TreeGrafter"/>
</dbReference>
<evidence type="ECO:0000313" key="4">
    <source>
        <dbReference type="Proteomes" id="UP000038009"/>
    </source>
</evidence>
<dbReference type="OrthoDB" id="440128at2759"/>
<reference evidence="3 4" key="1">
    <citation type="journal article" date="2015" name="PLoS Pathog.">
        <title>Leptomonas seymouri: Adaptations to the Dixenous Life Cycle Analyzed by Genome Sequencing, Transcriptome Profiling and Co-infection with Leishmania donovani.</title>
        <authorList>
            <person name="Kraeva N."/>
            <person name="Butenko A."/>
            <person name="Hlavacova J."/>
            <person name="Kostygov A."/>
            <person name="Myskova J."/>
            <person name="Grybchuk D."/>
            <person name="Lestinova T."/>
            <person name="Votypka J."/>
            <person name="Volf P."/>
            <person name="Opperdoes F."/>
            <person name="Flegontov P."/>
            <person name="Lukes J."/>
            <person name="Yurchenko V."/>
        </authorList>
    </citation>
    <scope>NUCLEOTIDE SEQUENCE [LARGE SCALE GENOMIC DNA]</scope>
    <source>
        <strain evidence="3 4">ATCC 30220</strain>
    </source>
</reference>
<keyword evidence="4" id="KW-1185">Reference proteome</keyword>
<dbReference type="Gene3D" id="1.25.40.10">
    <property type="entry name" value="Tetratricopeptide repeat domain"/>
    <property type="match status" value="1"/>
</dbReference>
<name>A0A0N0P599_LEPSE</name>
<evidence type="ECO:0000256" key="2">
    <source>
        <dbReference type="SAM" id="MobiDB-lite"/>
    </source>
</evidence>
<comment type="caution">
    <text evidence="3">The sequence shown here is derived from an EMBL/GenBank/DDBJ whole genome shotgun (WGS) entry which is preliminary data.</text>
</comment>
<gene>
    <name evidence="3" type="ORF">ABL78_4729</name>
</gene>
<feature type="compositionally biased region" description="Polar residues" evidence="2">
    <location>
        <begin position="100"/>
        <end position="110"/>
    </location>
</feature>
<dbReference type="GO" id="GO:0000244">
    <property type="term" value="P:spliceosomal tri-snRNP complex assembly"/>
    <property type="evidence" value="ECO:0007669"/>
    <property type="project" value="TreeGrafter"/>
</dbReference>
<dbReference type="Proteomes" id="UP000038009">
    <property type="component" value="Unassembled WGS sequence"/>
</dbReference>
<accession>A0A0N0P599</accession>
<dbReference type="SUPFAM" id="SSF48452">
    <property type="entry name" value="TPR-like"/>
    <property type="match status" value="1"/>
</dbReference>